<evidence type="ECO:0000256" key="3">
    <source>
        <dbReference type="ARBA" id="ARBA00022806"/>
    </source>
</evidence>
<evidence type="ECO:0000256" key="1">
    <source>
        <dbReference type="ARBA" id="ARBA00022741"/>
    </source>
</evidence>
<dbReference type="PANTHER" id="PTHR47959">
    <property type="entry name" value="ATP-DEPENDENT RNA HELICASE RHLE-RELATED"/>
    <property type="match status" value="1"/>
</dbReference>
<comment type="similarity">
    <text evidence="5">Belongs to the DEAD box helicase family.</text>
</comment>
<evidence type="ECO:0000256" key="5">
    <source>
        <dbReference type="ARBA" id="ARBA00038437"/>
    </source>
</evidence>
<evidence type="ECO:0000313" key="10">
    <source>
        <dbReference type="Proteomes" id="UP000323956"/>
    </source>
</evidence>
<dbReference type="SMART" id="SM00490">
    <property type="entry name" value="HELICc"/>
    <property type="match status" value="1"/>
</dbReference>
<feature type="compositionally biased region" description="Polar residues" evidence="6">
    <location>
        <begin position="16"/>
        <end position="29"/>
    </location>
</feature>
<dbReference type="GO" id="GO:0016787">
    <property type="term" value="F:hydrolase activity"/>
    <property type="evidence" value="ECO:0007669"/>
    <property type="project" value="UniProtKB-KW"/>
</dbReference>
<dbReference type="EMBL" id="FTMK01000025">
    <property type="protein sequence ID" value="SIR10915.1"/>
    <property type="molecule type" value="Genomic_DNA"/>
</dbReference>
<feature type="compositionally biased region" description="Basic and acidic residues" evidence="6">
    <location>
        <begin position="54"/>
        <end position="63"/>
    </location>
</feature>
<feature type="compositionally biased region" description="Basic and acidic residues" evidence="6">
    <location>
        <begin position="1"/>
        <end position="14"/>
    </location>
</feature>
<dbReference type="GO" id="GO:0003676">
    <property type="term" value="F:nucleic acid binding"/>
    <property type="evidence" value="ECO:0007669"/>
    <property type="project" value="InterPro"/>
</dbReference>
<dbReference type="GO" id="GO:0005829">
    <property type="term" value="C:cytosol"/>
    <property type="evidence" value="ECO:0007669"/>
    <property type="project" value="TreeGrafter"/>
</dbReference>
<sequence length="486" mass="53346">MRADTRATWPKDDMTNETSRPNRSGNPRAQQGGKPRLRGDSNKPTTNHRRHRNDGRAEPEEKFIRRAIPEIDTPFTRMGIDARVAINLPGLGIETPSPIQEKSIPGIVEGRDLLGLAQTGTGKTAAFGLPMLTRLLNIGRKPEPRTCRALILAPTRELATQIAENIDNYAVGTPIRQFRVVGGASINVQVTRMERGVDVLIATPGRLIDLIERGAVDLSQTRYLVLDEADQMLDIGFIHALRRIAKMLPRERQTLLFSATMPKLMAELADSYLNDPLRVAVNPPGQAAEKIDQGVHFVNQGDKATLLAEYLSKHVDELAIVFGRTKHGSEKLCKLLDKWGFKVAAIHGNKSQGQRERALSSFRAGETKVLVATDVAARGLDIPQVAHIYNYELPNVPENYVHRIGRTARAGREGRAIAFCAPAEIGELRAIEKAMKAKIAVVGGDAPFEAEKIRERGGPAGRPAPAAARKRPARRPSRTPKTAQRG</sequence>
<keyword evidence="1" id="KW-0547">Nucleotide-binding</keyword>
<dbReference type="PROSITE" id="PS51192">
    <property type="entry name" value="HELICASE_ATP_BIND_1"/>
    <property type="match status" value="1"/>
</dbReference>
<dbReference type="OrthoDB" id="9805696at2"/>
<dbReference type="GO" id="GO:0003724">
    <property type="term" value="F:RNA helicase activity"/>
    <property type="evidence" value="ECO:0007669"/>
    <property type="project" value="TreeGrafter"/>
</dbReference>
<evidence type="ECO:0000256" key="2">
    <source>
        <dbReference type="ARBA" id="ARBA00022801"/>
    </source>
</evidence>
<accession>A0A1N6Y8F6</accession>
<keyword evidence="2" id="KW-0378">Hydrolase</keyword>
<dbReference type="Gene3D" id="3.40.50.300">
    <property type="entry name" value="P-loop containing nucleotide triphosphate hydrolases"/>
    <property type="match status" value="2"/>
</dbReference>
<dbReference type="InterPro" id="IPR027417">
    <property type="entry name" value="P-loop_NTPase"/>
</dbReference>
<gene>
    <name evidence="9" type="ORF">SAMN05421641_12527</name>
</gene>
<evidence type="ECO:0000259" key="8">
    <source>
        <dbReference type="PROSITE" id="PS51194"/>
    </source>
</evidence>
<dbReference type="Pfam" id="PF00271">
    <property type="entry name" value="Helicase_C"/>
    <property type="match status" value="1"/>
</dbReference>
<keyword evidence="3 9" id="KW-0347">Helicase</keyword>
<dbReference type="CDD" id="cd00268">
    <property type="entry name" value="DEADc"/>
    <property type="match status" value="1"/>
</dbReference>
<dbReference type="SUPFAM" id="SSF52540">
    <property type="entry name" value="P-loop containing nucleoside triphosphate hydrolases"/>
    <property type="match status" value="1"/>
</dbReference>
<evidence type="ECO:0000256" key="4">
    <source>
        <dbReference type="ARBA" id="ARBA00022840"/>
    </source>
</evidence>
<keyword evidence="4" id="KW-0067">ATP-binding</keyword>
<organism evidence="9 10">
    <name type="scientific">Paracoccus thiocyanatus</name>
    <dbReference type="NCBI Taxonomy" id="34006"/>
    <lineage>
        <taxon>Bacteria</taxon>
        <taxon>Pseudomonadati</taxon>
        <taxon>Pseudomonadota</taxon>
        <taxon>Alphaproteobacteria</taxon>
        <taxon>Rhodobacterales</taxon>
        <taxon>Paracoccaceae</taxon>
        <taxon>Paracoccus</taxon>
    </lineage>
</organism>
<evidence type="ECO:0000313" key="9">
    <source>
        <dbReference type="EMBL" id="SIR10915.1"/>
    </source>
</evidence>
<dbReference type="SMART" id="SM00487">
    <property type="entry name" value="DEXDc"/>
    <property type="match status" value="1"/>
</dbReference>
<dbReference type="PANTHER" id="PTHR47959:SF13">
    <property type="entry name" value="ATP-DEPENDENT RNA HELICASE RHLE"/>
    <property type="match status" value="1"/>
</dbReference>
<feature type="region of interest" description="Disordered" evidence="6">
    <location>
        <begin position="1"/>
        <end position="63"/>
    </location>
</feature>
<feature type="region of interest" description="Disordered" evidence="6">
    <location>
        <begin position="452"/>
        <end position="486"/>
    </location>
</feature>
<dbReference type="AlphaFoldDB" id="A0A1N6Y8F6"/>
<evidence type="ECO:0000259" key="7">
    <source>
        <dbReference type="PROSITE" id="PS51192"/>
    </source>
</evidence>
<dbReference type="InterPro" id="IPR014001">
    <property type="entry name" value="Helicase_ATP-bd"/>
</dbReference>
<proteinExistence type="inferred from homology"/>
<feature type="domain" description="Helicase ATP-binding" evidence="7">
    <location>
        <begin position="104"/>
        <end position="279"/>
    </location>
</feature>
<reference evidence="9 10" key="1">
    <citation type="submission" date="2017-01" db="EMBL/GenBank/DDBJ databases">
        <authorList>
            <person name="Varghese N."/>
            <person name="Submissions S."/>
        </authorList>
    </citation>
    <scope>NUCLEOTIDE SEQUENCE [LARGE SCALE GENOMIC DNA]</scope>
    <source>
        <strain evidence="9 10">ATCC 700171</strain>
    </source>
</reference>
<dbReference type="InterPro" id="IPR050079">
    <property type="entry name" value="DEAD_box_RNA_helicase"/>
</dbReference>
<feature type="domain" description="Helicase C-terminal" evidence="8">
    <location>
        <begin position="310"/>
        <end position="454"/>
    </location>
</feature>
<dbReference type="PROSITE" id="PS51194">
    <property type="entry name" value="HELICASE_CTER"/>
    <property type="match status" value="1"/>
</dbReference>
<protein>
    <submittedName>
        <fullName evidence="9">ATP-dependent RNA helicase RhlE</fullName>
    </submittedName>
</protein>
<dbReference type="Pfam" id="PF00270">
    <property type="entry name" value="DEAD"/>
    <property type="match status" value="1"/>
</dbReference>
<feature type="compositionally biased region" description="Basic residues" evidence="6">
    <location>
        <begin position="468"/>
        <end position="478"/>
    </location>
</feature>
<name>A0A1N6Y8F6_9RHOB</name>
<dbReference type="Proteomes" id="UP000323956">
    <property type="component" value="Unassembled WGS sequence"/>
</dbReference>
<dbReference type="InterPro" id="IPR011545">
    <property type="entry name" value="DEAD/DEAH_box_helicase_dom"/>
</dbReference>
<dbReference type="InterPro" id="IPR001650">
    <property type="entry name" value="Helicase_C-like"/>
</dbReference>
<dbReference type="GO" id="GO:0005524">
    <property type="term" value="F:ATP binding"/>
    <property type="evidence" value="ECO:0007669"/>
    <property type="project" value="UniProtKB-KW"/>
</dbReference>
<dbReference type="CDD" id="cd18787">
    <property type="entry name" value="SF2_C_DEAD"/>
    <property type="match status" value="1"/>
</dbReference>
<dbReference type="InterPro" id="IPR044742">
    <property type="entry name" value="DEAD/DEAH_RhlB"/>
</dbReference>
<evidence type="ECO:0000256" key="6">
    <source>
        <dbReference type="SAM" id="MobiDB-lite"/>
    </source>
</evidence>